<feature type="transmembrane region" description="Helical" evidence="1">
    <location>
        <begin position="47"/>
        <end position="66"/>
    </location>
</feature>
<keyword evidence="3" id="KW-1185">Reference proteome</keyword>
<dbReference type="Pfam" id="PF11769">
    <property type="entry name" value="DUF3313"/>
    <property type="match status" value="1"/>
</dbReference>
<evidence type="ECO:0000256" key="1">
    <source>
        <dbReference type="SAM" id="Phobius"/>
    </source>
</evidence>
<dbReference type="eggNOG" id="ENOG5032EDN">
    <property type="taxonomic scope" value="Bacteria"/>
</dbReference>
<accession>G3ITJ1</accession>
<name>G3ITJ1_METTV</name>
<dbReference type="AlphaFoldDB" id="G3ITJ1"/>
<dbReference type="EMBL" id="JH109152">
    <property type="protein sequence ID" value="EGW21401.1"/>
    <property type="molecule type" value="Genomic_DNA"/>
</dbReference>
<sequence length="273" mass="30862">MQICSRQICQAASRIWRIINGNFVDPLIELKPFMNIKNQSRLFMPTINRIIVLVFVLLSIGCARTYQARYVETSHFLDDYSLLKDGEDGDALLSFWKDGTNWAGYKKIILEPVITSKLPDSDLNDMTHAENHRLKELFEYRMREALKKNFKLVAHPGPETLRVQFALTDAESSILLLDLYTAVYPSARALSLLKMLATGTESYVGQASVEGKITDSQTGELLMASADCRAGGKTLLGSFDSWDDVEQAYQYWASQLNYQLCTKQGHTDCPEPE</sequence>
<dbReference type="InterPro" id="IPR021747">
    <property type="entry name" value="DUF3313"/>
</dbReference>
<protein>
    <submittedName>
        <fullName evidence="2">Putative lipoprotein</fullName>
    </submittedName>
</protein>
<keyword evidence="1" id="KW-1133">Transmembrane helix</keyword>
<keyword evidence="1" id="KW-0812">Transmembrane</keyword>
<keyword evidence="1" id="KW-0472">Membrane</keyword>
<evidence type="ECO:0000313" key="3">
    <source>
        <dbReference type="Proteomes" id="UP000004664"/>
    </source>
</evidence>
<dbReference type="STRING" id="697282.Mettu_0160"/>
<keyword evidence="2" id="KW-0449">Lipoprotein</keyword>
<gene>
    <name evidence="2" type="ORF">Mettu_0160</name>
</gene>
<evidence type="ECO:0000313" key="2">
    <source>
        <dbReference type="EMBL" id="EGW21401.1"/>
    </source>
</evidence>
<proteinExistence type="predicted"/>
<reference evidence="2 3" key="1">
    <citation type="submission" date="2011-06" db="EMBL/GenBank/DDBJ databases">
        <title>Genomic sequence of Methylobacter tundripaludum SV96.</title>
        <authorList>
            <consortium name="US DOE Joint Genome Institute"/>
            <person name="Lucas S."/>
            <person name="Han J."/>
            <person name="Lapidus A."/>
            <person name="Cheng J.-F."/>
            <person name="Goodwin L."/>
            <person name="Pitluck S."/>
            <person name="Held B."/>
            <person name="Detter J.C."/>
            <person name="Han C."/>
            <person name="Tapia R."/>
            <person name="Land M."/>
            <person name="Hauser L."/>
            <person name="Kyrpides N."/>
            <person name="Ivanova N."/>
            <person name="Ovchinnikova G."/>
            <person name="Pagani I."/>
            <person name="Klotz M.G."/>
            <person name="Dispirito A.A."/>
            <person name="Murrell J.C."/>
            <person name="Dunfield P."/>
            <person name="Kalyuzhnaya M.G."/>
            <person name="Svenning M."/>
            <person name="Trotsenko Y.A."/>
            <person name="Stein L.Y."/>
            <person name="Woyke T."/>
        </authorList>
    </citation>
    <scope>NUCLEOTIDE SEQUENCE [LARGE SCALE GENOMIC DNA]</scope>
    <source>
        <strain evidence="3">ATCC BAA-1195 / DSM 17260 / SV96</strain>
    </source>
</reference>
<dbReference type="HOGENOM" id="CLU_088489_1_0_6"/>
<organism evidence="2 3">
    <name type="scientific">Methylobacter tundripaludum (strain ATCC BAA-1195 / DSM 17260 / SV96)</name>
    <dbReference type="NCBI Taxonomy" id="697282"/>
    <lineage>
        <taxon>Bacteria</taxon>
        <taxon>Pseudomonadati</taxon>
        <taxon>Pseudomonadota</taxon>
        <taxon>Gammaproteobacteria</taxon>
        <taxon>Methylococcales</taxon>
        <taxon>Methylococcaceae</taxon>
        <taxon>Methylobacter</taxon>
    </lineage>
</organism>
<dbReference type="Proteomes" id="UP000004664">
    <property type="component" value="Unassembled WGS sequence"/>
</dbReference>